<feature type="transmembrane region" description="Helical" evidence="6">
    <location>
        <begin position="102"/>
        <end position="122"/>
    </location>
</feature>
<evidence type="ECO:0000256" key="5">
    <source>
        <dbReference type="ARBA" id="ARBA00023136"/>
    </source>
</evidence>
<evidence type="ECO:0000256" key="6">
    <source>
        <dbReference type="SAM" id="Phobius"/>
    </source>
</evidence>
<dbReference type="eggNOG" id="COG2149">
    <property type="taxonomic scope" value="Bacteria"/>
</dbReference>
<sequence length="125" mass="13964">MEKQPQKKTNDHLANERTFLAWIRTSIGIMGLGFVVVKFSMFIKQLTLMLGGTPHSAQHGFSSLIGIILVALGSLTALTAFLNYKKIQKQIEHEQFFSNNPLITVITCGLILISALLIWYLIEST</sequence>
<protein>
    <recommendedName>
        <fullName evidence="7">DUF202 domain-containing protein</fullName>
    </recommendedName>
</protein>
<dbReference type="KEGG" id="psn:Pedsa_2248"/>
<keyword evidence="5 6" id="KW-0472">Membrane</keyword>
<evidence type="ECO:0000259" key="7">
    <source>
        <dbReference type="Pfam" id="PF02656"/>
    </source>
</evidence>
<dbReference type="PANTHER" id="PTHR34187:SF2">
    <property type="entry name" value="DUF202 DOMAIN-CONTAINING PROTEIN"/>
    <property type="match status" value="1"/>
</dbReference>
<keyword evidence="2" id="KW-1003">Cell membrane</keyword>
<feature type="transmembrane region" description="Helical" evidence="6">
    <location>
        <begin position="21"/>
        <end position="43"/>
    </location>
</feature>
<evidence type="ECO:0000256" key="2">
    <source>
        <dbReference type="ARBA" id="ARBA00022475"/>
    </source>
</evidence>
<dbReference type="AlphaFoldDB" id="F0SCG3"/>
<feature type="transmembrane region" description="Helical" evidence="6">
    <location>
        <begin position="63"/>
        <end position="82"/>
    </location>
</feature>
<dbReference type="GO" id="GO:0005886">
    <property type="term" value="C:plasma membrane"/>
    <property type="evidence" value="ECO:0007669"/>
    <property type="project" value="UniProtKB-SubCell"/>
</dbReference>
<gene>
    <name evidence="8" type="ordered locus">Pedsa_2248</name>
</gene>
<keyword evidence="3 6" id="KW-0812">Transmembrane</keyword>
<proteinExistence type="predicted"/>
<dbReference type="HOGENOM" id="CLU_053359_6_0_10"/>
<evidence type="ECO:0000313" key="8">
    <source>
        <dbReference type="EMBL" id="ADY52797.1"/>
    </source>
</evidence>
<reference evidence="8 9" key="1">
    <citation type="journal article" date="2011" name="Stand. Genomic Sci.">
        <title>Complete genome sequence of the gliding, heparinolytic Pedobacter saltans type strain (113).</title>
        <authorList>
            <person name="Liolios K."/>
            <person name="Sikorski J."/>
            <person name="Lu M."/>
            <person name="Nolan M."/>
            <person name="Lapidus A."/>
            <person name="Lucas S."/>
            <person name="Hammon N."/>
            <person name="Deshpande S."/>
            <person name="Cheng J.F."/>
            <person name="Tapia R."/>
            <person name="Han C."/>
            <person name="Goodwin L."/>
            <person name="Pitluck S."/>
            <person name="Huntemann M."/>
            <person name="Ivanova N."/>
            <person name="Pagani I."/>
            <person name="Mavromatis K."/>
            <person name="Ovchinikova G."/>
            <person name="Pati A."/>
            <person name="Chen A."/>
            <person name="Palaniappan K."/>
            <person name="Land M."/>
            <person name="Hauser L."/>
            <person name="Brambilla E.M."/>
            <person name="Kotsyurbenko O."/>
            <person name="Rohde M."/>
            <person name="Tindall B.J."/>
            <person name="Abt B."/>
            <person name="Goker M."/>
            <person name="Detter J.C."/>
            <person name="Woyke T."/>
            <person name="Bristow J."/>
            <person name="Eisen J.A."/>
            <person name="Markowitz V."/>
            <person name="Hugenholtz P."/>
            <person name="Klenk H.P."/>
            <person name="Kyrpides N.C."/>
        </authorList>
    </citation>
    <scope>NUCLEOTIDE SEQUENCE [LARGE SCALE GENOMIC DNA]</scope>
    <source>
        <strain evidence="9">ATCC 51119 / DSM 12145 / JCM 21818 / LMG 10337 / NBRC 100064 / NCIMB 13643</strain>
    </source>
</reference>
<dbReference type="Pfam" id="PF02656">
    <property type="entry name" value="DUF202"/>
    <property type="match status" value="1"/>
</dbReference>
<evidence type="ECO:0000256" key="4">
    <source>
        <dbReference type="ARBA" id="ARBA00022989"/>
    </source>
</evidence>
<evidence type="ECO:0000256" key="1">
    <source>
        <dbReference type="ARBA" id="ARBA00004651"/>
    </source>
</evidence>
<feature type="domain" description="DUF202" evidence="7">
    <location>
        <begin position="11"/>
        <end position="89"/>
    </location>
</feature>
<accession>F0SCG3</accession>
<dbReference type="InterPro" id="IPR052053">
    <property type="entry name" value="IM_YidH-like"/>
</dbReference>
<dbReference type="PANTHER" id="PTHR34187">
    <property type="entry name" value="FGR18P"/>
    <property type="match status" value="1"/>
</dbReference>
<dbReference type="OrthoDB" id="582337at2"/>
<keyword evidence="9" id="KW-1185">Reference proteome</keyword>
<dbReference type="InterPro" id="IPR003807">
    <property type="entry name" value="DUF202"/>
</dbReference>
<dbReference type="Proteomes" id="UP000000310">
    <property type="component" value="Chromosome"/>
</dbReference>
<dbReference type="RefSeq" id="WP_013633283.1">
    <property type="nucleotide sequence ID" value="NC_015177.1"/>
</dbReference>
<dbReference type="STRING" id="762903.Pedsa_2248"/>
<keyword evidence="4 6" id="KW-1133">Transmembrane helix</keyword>
<dbReference type="EMBL" id="CP002545">
    <property type="protein sequence ID" value="ADY52797.1"/>
    <property type="molecule type" value="Genomic_DNA"/>
</dbReference>
<name>F0SCG3_PSESL</name>
<organism evidence="8 9">
    <name type="scientific">Pseudopedobacter saltans (strain ATCC 51119 / DSM 12145 / JCM 21818 / CCUG 39354 / LMG 10337 / NBRC 100064 / NCIMB 13643)</name>
    <name type="common">Pedobacter saltans</name>
    <dbReference type="NCBI Taxonomy" id="762903"/>
    <lineage>
        <taxon>Bacteria</taxon>
        <taxon>Pseudomonadati</taxon>
        <taxon>Bacteroidota</taxon>
        <taxon>Sphingobacteriia</taxon>
        <taxon>Sphingobacteriales</taxon>
        <taxon>Sphingobacteriaceae</taxon>
        <taxon>Pseudopedobacter</taxon>
    </lineage>
</organism>
<evidence type="ECO:0000313" key="9">
    <source>
        <dbReference type="Proteomes" id="UP000000310"/>
    </source>
</evidence>
<reference evidence="9" key="2">
    <citation type="submission" date="2011-02" db="EMBL/GenBank/DDBJ databases">
        <title>The complete genome of Pedobacter saltans DSM 12145.</title>
        <authorList>
            <consortium name="US DOE Joint Genome Institute (JGI-PGF)"/>
            <person name="Lucas S."/>
            <person name="Copeland A."/>
            <person name="Lapidus A."/>
            <person name="Bruce D."/>
            <person name="Goodwin L."/>
            <person name="Pitluck S."/>
            <person name="Kyrpides N."/>
            <person name="Mavromatis K."/>
            <person name="Pagani I."/>
            <person name="Ivanova N."/>
            <person name="Ovchinnikova G."/>
            <person name="Lu M."/>
            <person name="Detter J.C."/>
            <person name="Han C."/>
            <person name="Land M."/>
            <person name="Hauser L."/>
            <person name="Markowitz V."/>
            <person name="Cheng J.-F."/>
            <person name="Hugenholtz P."/>
            <person name="Woyke T."/>
            <person name="Wu D."/>
            <person name="Tindall B."/>
            <person name="Pomrenke H.G."/>
            <person name="Brambilla E."/>
            <person name="Klenk H.-P."/>
            <person name="Eisen J.A."/>
        </authorList>
    </citation>
    <scope>NUCLEOTIDE SEQUENCE [LARGE SCALE GENOMIC DNA]</scope>
    <source>
        <strain evidence="9">ATCC 51119 / DSM 12145 / JCM 21818 / LMG 10337 / NBRC 100064 / NCIMB 13643</strain>
    </source>
</reference>
<evidence type="ECO:0000256" key="3">
    <source>
        <dbReference type="ARBA" id="ARBA00022692"/>
    </source>
</evidence>
<comment type="subcellular location">
    <subcellularLocation>
        <location evidence="1">Cell membrane</location>
        <topology evidence="1">Multi-pass membrane protein</topology>
    </subcellularLocation>
</comment>